<reference evidence="2 3" key="1">
    <citation type="journal article" date="2015" name="Genome Biol.">
        <title>Comparative genomics of Steinernema reveals deeply conserved gene regulatory networks.</title>
        <authorList>
            <person name="Dillman A.R."/>
            <person name="Macchietto M."/>
            <person name="Porter C.F."/>
            <person name="Rogers A."/>
            <person name="Williams B."/>
            <person name="Antoshechkin I."/>
            <person name="Lee M.M."/>
            <person name="Goodwin Z."/>
            <person name="Lu X."/>
            <person name="Lewis E.E."/>
            <person name="Goodrich-Blair H."/>
            <person name="Stock S.P."/>
            <person name="Adams B.J."/>
            <person name="Sternberg P.W."/>
            <person name="Mortazavi A."/>
        </authorList>
    </citation>
    <scope>NUCLEOTIDE SEQUENCE [LARGE SCALE GENOMIC DNA]</scope>
    <source>
        <strain evidence="2 3">ALL</strain>
    </source>
</reference>
<dbReference type="AlphaFoldDB" id="A0A4U8UGY8"/>
<reference evidence="2 3" key="2">
    <citation type="journal article" date="2019" name="G3 (Bethesda)">
        <title>Hybrid Assembly of the Genome of the Entomopathogenic Nematode Steinernema carpocapsae Identifies the X-Chromosome.</title>
        <authorList>
            <person name="Serra L."/>
            <person name="Macchietto M."/>
            <person name="Macias-Munoz A."/>
            <person name="McGill C.J."/>
            <person name="Rodriguez I.M."/>
            <person name="Rodriguez B."/>
            <person name="Murad R."/>
            <person name="Mortazavi A."/>
        </authorList>
    </citation>
    <scope>NUCLEOTIDE SEQUENCE [LARGE SCALE GENOMIC DNA]</scope>
    <source>
        <strain evidence="2 3">ALL</strain>
    </source>
</reference>
<evidence type="ECO:0000256" key="1">
    <source>
        <dbReference type="SAM" id="SignalP"/>
    </source>
</evidence>
<gene>
    <name evidence="2" type="ORF">L596_000135</name>
</gene>
<organism evidence="2 3">
    <name type="scientific">Steinernema carpocapsae</name>
    <name type="common">Entomopathogenic nematode</name>
    <dbReference type="NCBI Taxonomy" id="34508"/>
    <lineage>
        <taxon>Eukaryota</taxon>
        <taxon>Metazoa</taxon>
        <taxon>Ecdysozoa</taxon>
        <taxon>Nematoda</taxon>
        <taxon>Chromadorea</taxon>
        <taxon>Rhabditida</taxon>
        <taxon>Tylenchina</taxon>
        <taxon>Panagrolaimomorpha</taxon>
        <taxon>Strongyloidoidea</taxon>
        <taxon>Steinernematidae</taxon>
        <taxon>Steinernema</taxon>
    </lineage>
</organism>
<protein>
    <submittedName>
        <fullName evidence="2">Uncharacterized protein</fullName>
    </submittedName>
</protein>
<keyword evidence="1" id="KW-0732">Signal</keyword>
<keyword evidence="3" id="KW-1185">Reference proteome</keyword>
<evidence type="ECO:0000313" key="3">
    <source>
        <dbReference type="Proteomes" id="UP000298663"/>
    </source>
</evidence>
<comment type="caution">
    <text evidence="2">The sequence shown here is derived from an EMBL/GenBank/DDBJ whole genome shotgun (WGS) entry which is preliminary data.</text>
</comment>
<name>A0A4U8UGY8_STECR</name>
<sequence>MHLLVVSLALLDVPCWADSGRFITDKDSGETYTESQLLTLVKHLKQKSSSCVCTICDISHANPEAAACRTPNK</sequence>
<dbReference type="EMBL" id="AZBU02000001">
    <property type="protein sequence ID" value="TMS32270.1"/>
    <property type="molecule type" value="Genomic_DNA"/>
</dbReference>
<feature type="signal peptide" evidence="1">
    <location>
        <begin position="1"/>
        <end position="17"/>
    </location>
</feature>
<feature type="chain" id="PRO_5020228618" evidence="1">
    <location>
        <begin position="18"/>
        <end position="73"/>
    </location>
</feature>
<evidence type="ECO:0000313" key="2">
    <source>
        <dbReference type="EMBL" id="TMS32270.1"/>
    </source>
</evidence>
<dbReference type="Proteomes" id="UP000298663">
    <property type="component" value="Unassembled WGS sequence"/>
</dbReference>
<proteinExistence type="predicted"/>
<accession>A0A4U8UGY8</accession>